<sequence>MQNANFPTDSDGRVYHLYIKPGEAANRVLTVGDVGRAIQIARTPGFDIKFVRRAPRLFVTITGLWKGVPLTIISSLMGIPNADFTMRELRHCIRGPYAIVRIGTCGTPLDDARVGDLIIPDEYRTVLRNPDGFGPSGASLSIDQRYLISKPILPSKELTQALRQEVGKLGYKVFSGTGLSCCSFYSSQGRQDPNFRDENKDLVDHYVKVVPGFSLMEMESSHFCDLARCVDEKVCGRVYASACHIALAQRRSNDFLTNEKKHEIETRLGSAVLDTLVAFPIPDEVRDYDGCVWRAPGIGGDWETMKNEFQ</sequence>
<protein>
    <submittedName>
        <fullName evidence="2">Uridine phosphorylase 1</fullName>
    </submittedName>
</protein>
<dbReference type="VEuPathDB" id="GiardiaDB:GMRT_10165"/>
<evidence type="ECO:0000259" key="1">
    <source>
        <dbReference type="Pfam" id="PF01048"/>
    </source>
</evidence>
<dbReference type="EMBL" id="VDLU01000004">
    <property type="protein sequence ID" value="TNJ26766.1"/>
    <property type="molecule type" value="Genomic_DNA"/>
</dbReference>
<dbReference type="GO" id="GO:0004850">
    <property type="term" value="F:uridine phosphorylase activity"/>
    <property type="evidence" value="ECO:0007669"/>
    <property type="project" value="TreeGrafter"/>
</dbReference>
<gene>
    <name evidence="2" type="ORF">GMRT_10165</name>
</gene>
<comment type="caution">
    <text evidence="2">The sequence shown here is derived from an EMBL/GenBank/DDBJ whole genome shotgun (WGS) entry which is preliminary data.</text>
</comment>
<dbReference type="GO" id="GO:0005829">
    <property type="term" value="C:cytosol"/>
    <property type="evidence" value="ECO:0007669"/>
    <property type="project" value="TreeGrafter"/>
</dbReference>
<proteinExistence type="predicted"/>
<evidence type="ECO:0000313" key="3">
    <source>
        <dbReference type="Proteomes" id="UP000315496"/>
    </source>
</evidence>
<evidence type="ECO:0000313" key="2">
    <source>
        <dbReference type="EMBL" id="TNJ26766.1"/>
    </source>
</evidence>
<accession>A0A4Z1SM59</accession>
<reference evidence="2 3" key="1">
    <citation type="submission" date="2019-05" db="EMBL/GenBank/DDBJ databases">
        <title>The compact genome of Giardia muris reveals important steps in the evolution of intestinal protozoan parasites.</title>
        <authorList>
            <person name="Xu F."/>
            <person name="Jimenez-Gonzalez A."/>
            <person name="Einarsson E."/>
            <person name="Astvaldsson A."/>
            <person name="Peirasmaki D."/>
            <person name="Eckmann L."/>
            <person name="Andersson J.O."/>
            <person name="Svard S.G."/>
            <person name="Jerlstrom-Hultqvist J."/>
        </authorList>
    </citation>
    <scope>NUCLEOTIDE SEQUENCE [LARGE SCALE GENOMIC DNA]</scope>
    <source>
        <strain evidence="2 3">Roberts-Thomson</strain>
    </source>
</reference>
<dbReference type="SUPFAM" id="SSF53167">
    <property type="entry name" value="Purine and uridine phosphorylases"/>
    <property type="match status" value="1"/>
</dbReference>
<dbReference type="PANTHER" id="PTHR43691">
    <property type="entry name" value="URIDINE PHOSPHORYLASE"/>
    <property type="match status" value="1"/>
</dbReference>
<dbReference type="AlphaFoldDB" id="A0A4Z1SM59"/>
<dbReference type="InterPro" id="IPR035994">
    <property type="entry name" value="Nucleoside_phosphorylase_sf"/>
</dbReference>
<dbReference type="Pfam" id="PF01048">
    <property type="entry name" value="PNP_UDP_1"/>
    <property type="match status" value="1"/>
</dbReference>
<dbReference type="Gene3D" id="3.40.50.1580">
    <property type="entry name" value="Nucleoside phosphorylase domain"/>
    <property type="match status" value="1"/>
</dbReference>
<name>A0A4Z1SM59_GIAMU</name>
<organism evidence="2 3">
    <name type="scientific">Giardia muris</name>
    <dbReference type="NCBI Taxonomy" id="5742"/>
    <lineage>
        <taxon>Eukaryota</taxon>
        <taxon>Metamonada</taxon>
        <taxon>Diplomonadida</taxon>
        <taxon>Hexamitidae</taxon>
        <taxon>Giardiinae</taxon>
        <taxon>Giardia</taxon>
    </lineage>
</organism>
<feature type="domain" description="Nucleoside phosphorylase" evidence="1">
    <location>
        <begin position="27"/>
        <end position="236"/>
    </location>
</feature>
<dbReference type="OrthoDB" id="416752at2759"/>
<dbReference type="GO" id="GO:0006218">
    <property type="term" value="P:uridine catabolic process"/>
    <property type="evidence" value="ECO:0007669"/>
    <property type="project" value="TreeGrafter"/>
</dbReference>
<dbReference type="Proteomes" id="UP000315496">
    <property type="component" value="Chromosome 4"/>
</dbReference>
<keyword evidence="3" id="KW-1185">Reference proteome</keyword>
<dbReference type="CDD" id="cd17769">
    <property type="entry name" value="NP_TgUP-like"/>
    <property type="match status" value="1"/>
</dbReference>
<dbReference type="InterPro" id="IPR000845">
    <property type="entry name" value="Nucleoside_phosphorylase_d"/>
</dbReference>
<dbReference type="PANTHER" id="PTHR43691:SF14">
    <property type="entry name" value="URIDINE PHOSPHORYLASE"/>
    <property type="match status" value="1"/>
</dbReference>